<dbReference type="SUPFAM" id="SSF57667">
    <property type="entry name" value="beta-beta-alpha zinc fingers"/>
    <property type="match status" value="1"/>
</dbReference>
<dbReference type="InterPro" id="IPR036236">
    <property type="entry name" value="Znf_C2H2_sf"/>
</dbReference>
<protein>
    <recommendedName>
        <fullName evidence="2">C2H2-type domain-containing protein</fullName>
    </recommendedName>
</protein>
<name>A0AA39ZCS9_9PEZI</name>
<feature type="domain" description="C2H2-type" evidence="2">
    <location>
        <begin position="1108"/>
        <end position="1138"/>
    </location>
</feature>
<feature type="region of interest" description="Disordered" evidence="1">
    <location>
        <begin position="1"/>
        <end position="58"/>
    </location>
</feature>
<feature type="compositionally biased region" description="Low complexity" evidence="1">
    <location>
        <begin position="30"/>
        <end position="43"/>
    </location>
</feature>
<proteinExistence type="predicted"/>
<dbReference type="InterPro" id="IPR057218">
    <property type="entry name" value="DUF7896"/>
</dbReference>
<sequence>MAADNIAPLPLPTASSRPERNSLSVPPPSSVLAAPVGPGAAAHHSSHPGPHHDPSLDPTIKHLLDQQAEIQAKLAVLLPQKYGPNIKVELEMLRHKHRVLRAYADDNQLSNKIPLLSEIEEARTLQYNCECIEAACLEHGVDLQDPRFLDTLKYHYFRDQAPEGYGAWLDRNVARFDPVVSAMRLRDSLPLGFRNHHSYKCWDERCMHYIYGYPLHDDRDQHSREHVSLQKRDSGLSVSGTPPLVFPEKANRNYSTDYSKQPSPLYLPRPGPNIQLAPIATNNPPPAKDHRESLRSYSFVPEYPAGPRGSVDSEVDPLLPPLKRSRVGQSRLESIGELRLLREVGPCLRCKVLKKGCDSNDPCGFCPEVASSSDNDFWKALGCHRGPLASFAETMLPTAVSPRHTQTPMTSPLAIRRNMNEFLERSFVIAPEIARMVKANLDFDDGFWWTEDLANLPPSNPTLASFGKEPVDRPPPVLNVLAASWNMSGTYNFWQLLKMSGVLSGSRESEAVTYPVLYRAKLLLREALFYDLQLPDPAIHGEPSSSSTHIIFDDADLYGRFQLLYNCMTQFLHSLDTQMMRSNSLDPKTWLASFFSLCIFSIVRTLLVDRAAQARINSPTEPATSAMHAVYKALVSIFTASTTMLLDGHESELNNDDRELLASVGAFLGRNSWAERGLTNTKDFLLFLGSGEIEGSVYHGFLKQRSSQRQGSFVLPPIAKPAEEPRKPLPDMRPLAHPWGSNVSGQADRDIYVFKGEPDRLLTSPQSMDMGRRHTVAESPTFPRQAGRGLTSPIAAPRLRPSYQRPPLRRVYCTKCNEYPEGFRGEHELRRHNDAKHAALVKRWVCTEPQGPPNSPQPVIPLSKCKACVTQKRYGAYYNAAAHLRRAHFNPHRGGKASGDWPPMNILKDWMREVRQSIDVQDQDDASSGEDEGQDYKNTHDFVSPPRRRSPSVLEAPRLAPAPPPPPPPAHMVHPHPHGLPAPGQPLLAPSFGPVGHAGPLGSLGSVGGPIGPPPIIIQSSPGGYMTPTAVLKSNDEFTPTSASSSVRNRCPHPECGRVFKDLAAHMLTHMEERPEKCPIETCEYHTKGFARKYDKNRHALTHYKGTMICPFCPGAGTSYEKAFNRADVFKRHLTAVHNVEQTPPNSRKLILTSGSARAGAAGAKCSICQSQFATAQEFYEHLDDCVLNVIVPSTPKTAGSGSGNVSERKDSVVQTPTTATTEKGKELELEPERRYSQDGNHTEQTPVQPDVDMDQDSRRGSEFSDRTSVALAAAREERVQQYQREGSARVSSAQASPAPSSIQTSKTEPTGQVPNSHADHESEIASEIQVAVPPRPPPREDAMDVVEETSGVGAGQQQQKSEPPELSLEVKPYQALRRPEVTLGSPVPPDAMDTD</sequence>
<feature type="region of interest" description="Disordered" evidence="1">
    <location>
        <begin position="782"/>
        <end position="801"/>
    </location>
</feature>
<feature type="domain" description="C2H2-type" evidence="2">
    <location>
        <begin position="811"/>
        <end position="837"/>
    </location>
</feature>
<evidence type="ECO:0000313" key="3">
    <source>
        <dbReference type="EMBL" id="KAK0668561.1"/>
    </source>
</evidence>
<dbReference type="EMBL" id="JAULSY010000055">
    <property type="protein sequence ID" value="KAK0668561.1"/>
    <property type="molecule type" value="Genomic_DNA"/>
</dbReference>
<feature type="region of interest" description="Disordered" evidence="1">
    <location>
        <begin position="1197"/>
        <end position="1396"/>
    </location>
</feature>
<feature type="domain" description="C2H2-type" evidence="2">
    <location>
        <begin position="1164"/>
        <end position="1184"/>
    </location>
</feature>
<dbReference type="Proteomes" id="UP001174997">
    <property type="component" value="Unassembled WGS sequence"/>
</dbReference>
<comment type="caution">
    <text evidence="3">The sequence shown here is derived from an EMBL/GenBank/DDBJ whole genome shotgun (WGS) entry which is preliminary data.</text>
</comment>
<evidence type="ECO:0000259" key="2">
    <source>
        <dbReference type="SMART" id="SM00355"/>
    </source>
</evidence>
<feature type="domain" description="C2H2-type" evidence="2">
    <location>
        <begin position="1049"/>
        <end position="1070"/>
    </location>
</feature>
<evidence type="ECO:0000313" key="4">
    <source>
        <dbReference type="Proteomes" id="UP001174997"/>
    </source>
</evidence>
<dbReference type="SMART" id="SM00355">
    <property type="entry name" value="ZnF_C2H2"/>
    <property type="match status" value="5"/>
</dbReference>
<dbReference type="PANTHER" id="PTHR42031:SF1">
    <property type="entry name" value="KEY LIME PATHOGENICITY PROTEIN"/>
    <property type="match status" value="1"/>
</dbReference>
<feature type="compositionally biased region" description="Polar residues" evidence="1">
    <location>
        <begin position="1238"/>
        <end position="1248"/>
    </location>
</feature>
<feature type="compositionally biased region" description="Low complexity" evidence="1">
    <location>
        <begin position="1289"/>
        <end position="1306"/>
    </location>
</feature>
<dbReference type="PANTHER" id="PTHR42031">
    <property type="entry name" value="KEY LIME PATHOGENICITY PROTEIN"/>
    <property type="match status" value="1"/>
</dbReference>
<feature type="region of interest" description="Disordered" evidence="1">
    <location>
        <begin position="224"/>
        <end position="246"/>
    </location>
</feature>
<dbReference type="Pfam" id="PF25438">
    <property type="entry name" value="DUF7896"/>
    <property type="match status" value="1"/>
</dbReference>
<feature type="compositionally biased region" description="Polar residues" evidence="1">
    <location>
        <begin position="1307"/>
        <end position="1316"/>
    </location>
</feature>
<reference evidence="3" key="1">
    <citation type="submission" date="2023-06" db="EMBL/GenBank/DDBJ databases">
        <title>Genome-scale phylogeny and comparative genomics of the fungal order Sordariales.</title>
        <authorList>
            <consortium name="Lawrence Berkeley National Laboratory"/>
            <person name="Hensen N."/>
            <person name="Bonometti L."/>
            <person name="Westerberg I."/>
            <person name="Brannstrom I.O."/>
            <person name="Guillou S."/>
            <person name="Cros-Aarteil S."/>
            <person name="Calhoun S."/>
            <person name="Haridas S."/>
            <person name="Kuo A."/>
            <person name="Mondo S."/>
            <person name="Pangilinan J."/>
            <person name="Riley R."/>
            <person name="Labutti K."/>
            <person name="Andreopoulos B."/>
            <person name="Lipzen A."/>
            <person name="Chen C."/>
            <person name="Yanf M."/>
            <person name="Daum C."/>
            <person name="Ng V."/>
            <person name="Clum A."/>
            <person name="Steindorff A."/>
            <person name="Ohm R."/>
            <person name="Martin F."/>
            <person name="Silar P."/>
            <person name="Natvig D."/>
            <person name="Lalanne C."/>
            <person name="Gautier V."/>
            <person name="Ament-Velasquez S.L."/>
            <person name="Kruys A."/>
            <person name="Hutchinson M.I."/>
            <person name="Powell A.J."/>
            <person name="Barry K."/>
            <person name="Miller A.N."/>
            <person name="Grigoriev I.V."/>
            <person name="Debuchy R."/>
            <person name="Gladieux P."/>
            <person name="Thoren M.H."/>
            <person name="Johannesson H."/>
        </authorList>
    </citation>
    <scope>NUCLEOTIDE SEQUENCE</scope>
    <source>
        <strain evidence="3">CBS 307.81</strain>
    </source>
</reference>
<gene>
    <name evidence="3" type="ORF">QBC41DRAFT_121866</name>
</gene>
<keyword evidence="4" id="KW-1185">Reference proteome</keyword>
<organism evidence="3 4">
    <name type="scientific">Cercophora samala</name>
    <dbReference type="NCBI Taxonomy" id="330535"/>
    <lineage>
        <taxon>Eukaryota</taxon>
        <taxon>Fungi</taxon>
        <taxon>Dikarya</taxon>
        <taxon>Ascomycota</taxon>
        <taxon>Pezizomycotina</taxon>
        <taxon>Sordariomycetes</taxon>
        <taxon>Sordariomycetidae</taxon>
        <taxon>Sordariales</taxon>
        <taxon>Lasiosphaeriaceae</taxon>
        <taxon>Cercophora</taxon>
    </lineage>
</organism>
<dbReference type="Gene3D" id="3.30.160.60">
    <property type="entry name" value="Classic Zinc Finger"/>
    <property type="match status" value="1"/>
</dbReference>
<feature type="domain" description="C2H2-type" evidence="2">
    <location>
        <begin position="1076"/>
        <end position="1103"/>
    </location>
</feature>
<evidence type="ECO:0000256" key="1">
    <source>
        <dbReference type="SAM" id="MobiDB-lite"/>
    </source>
</evidence>
<feature type="region of interest" description="Disordered" evidence="1">
    <location>
        <begin position="921"/>
        <end position="994"/>
    </location>
</feature>
<feature type="compositionally biased region" description="Polar residues" evidence="1">
    <location>
        <begin position="1197"/>
        <end position="1206"/>
    </location>
</feature>
<feature type="compositionally biased region" description="Basic and acidic residues" evidence="1">
    <location>
        <begin position="1256"/>
        <end position="1266"/>
    </location>
</feature>
<feature type="compositionally biased region" description="Acidic residues" evidence="1">
    <location>
        <begin position="921"/>
        <end position="933"/>
    </location>
</feature>
<accession>A0AA39ZCS9</accession>
<feature type="compositionally biased region" description="Polar residues" evidence="1">
    <location>
        <begin position="1213"/>
        <end position="1222"/>
    </location>
</feature>
<dbReference type="InterPro" id="IPR013087">
    <property type="entry name" value="Znf_C2H2_type"/>
</dbReference>
<feature type="compositionally biased region" description="Basic and acidic residues" evidence="1">
    <location>
        <begin position="224"/>
        <end position="234"/>
    </location>
</feature>
<feature type="compositionally biased region" description="Basic and acidic residues" evidence="1">
    <location>
        <begin position="1223"/>
        <end position="1237"/>
    </location>
</feature>
<feature type="compositionally biased region" description="Pro residues" evidence="1">
    <location>
        <begin position="960"/>
        <end position="970"/>
    </location>
</feature>